<reference evidence="3 5" key="2">
    <citation type="submission" date="2013-03" db="EMBL/GenBank/DDBJ databases">
        <title>The Genome Sequence of Enterococcus moraviensis BAA-383 (PacBio/Illumina hybrid assembly).</title>
        <authorList>
            <consortium name="The Broad Institute Genomics Platform"/>
            <consortium name="The Broad Institute Genome Sequencing Center for Infectious Disease"/>
            <person name="Earl A."/>
            <person name="Russ C."/>
            <person name="Gilmore M."/>
            <person name="Surin D."/>
            <person name="Walker B."/>
            <person name="Young S."/>
            <person name="Zeng Q."/>
            <person name="Gargeya S."/>
            <person name="Fitzgerald M."/>
            <person name="Haas B."/>
            <person name="Abouelleil A."/>
            <person name="Allen A.W."/>
            <person name="Alvarado L."/>
            <person name="Arachchi H.M."/>
            <person name="Berlin A.M."/>
            <person name="Chapman S.B."/>
            <person name="Gainer-Dewar J."/>
            <person name="Goldberg J."/>
            <person name="Griggs A."/>
            <person name="Gujja S."/>
            <person name="Hansen M."/>
            <person name="Howarth C."/>
            <person name="Imamovic A."/>
            <person name="Ireland A."/>
            <person name="Larimer J."/>
            <person name="McCowan C."/>
            <person name="Murphy C."/>
            <person name="Pearson M."/>
            <person name="Poon T.W."/>
            <person name="Priest M."/>
            <person name="Roberts A."/>
            <person name="Saif S."/>
            <person name="Shea T."/>
            <person name="Sisk P."/>
            <person name="Sykes S."/>
            <person name="Wortman J."/>
            <person name="Nusbaum C."/>
            <person name="Birren B."/>
        </authorList>
    </citation>
    <scope>NUCLEOTIDE SEQUENCE [LARGE SCALE GENOMIC DNA]</scope>
    <source>
        <strain evidence="3 5">ATCC BAA-383</strain>
    </source>
</reference>
<keyword evidence="1" id="KW-0472">Membrane</keyword>
<dbReference type="EMBL" id="ASWB01000003">
    <property type="protein sequence ID" value="EOT66411.1"/>
    <property type="molecule type" value="Genomic_DNA"/>
</dbReference>
<protein>
    <submittedName>
        <fullName evidence="2">Uncharacterized protein</fullName>
    </submittedName>
</protein>
<comment type="caution">
    <text evidence="2">The sequence shown here is derived from an EMBL/GenBank/DDBJ whole genome shotgun (WGS) entry which is preliminary data.</text>
</comment>
<dbReference type="HOGENOM" id="CLU_1683853_0_0_9"/>
<proteinExistence type="predicted"/>
<keyword evidence="5" id="KW-1185">Reference proteome</keyword>
<feature type="transmembrane region" description="Helical" evidence="1">
    <location>
        <begin position="81"/>
        <end position="100"/>
    </location>
</feature>
<reference evidence="2 4" key="1">
    <citation type="submission" date="2013-02" db="EMBL/GenBank/DDBJ databases">
        <title>The Genome Sequence of Enterococcus moraviensis BAA-383.</title>
        <authorList>
            <consortium name="The Broad Institute Genome Sequencing Platform"/>
            <consortium name="The Broad Institute Genome Sequencing Center for Infectious Disease"/>
            <person name="Earl A.M."/>
            <person name="Gilmore M.S."/>
            <person name="Lebreton F."/>
            <person name="Walker B."/>
            <person name="Young S.K."/>
            <person name="Zeng Q."/>
            <person name="Gargeya S."/>
            <person name="Fitzgerald M."/>
            <person name="Haas B."/>
            <person name="Abouelleil A."/>
            <person name="Alvarado L."/>
            <person name="Arachchi H.M."/>
            <person name="Berlin A.M."/>
            <person name="Chapman S.B."/>
            <person name="Dewar J."/>
            <person name="Goldberg J."/>
            <person name="Griggs A."/>
            <person name="Gujja S."/>
            <person name="Hansen M."/>
            <person name="Howarth C."/>
            <person name="Imamovic A."/>
            <person name="Larimer J."/>
            <person name="McCowan C."/>
            <person name="Murphy C."/>
            <person name="Neiman D."/>
            <person name="Pearson M."/>
            <person name="Priest M."/>
            <person name="Roberts A."/>
            <person name="Saif S."/>
            <person name="Shea T."/>
            <person name="Sisk P."/>
            <person name="Sykes S."/>
            <person name="Wortman J."/>
            <person name="Nusbaum C."/>
            <person name="Birren B."/>
        </authorList>
    </citation>
    <scope>NUCLEOTIDE SEQUENCE [LARGE SCALE GENOMIC DNA]</scope>
    <source>
        <strain evidence="2 4">ATCC BAA-383</strain>
    </source>
</reference>
<evidence type="ECO:0000256" key="1">
    <source>
        <dbReference type="SAM" id="Phobius"/>
    </source>
</evidence>
<feature type="transmembrane region" description="Helical" evidence="1">
    <location>
        <begin position="120"/>
        <end position="145"/>
    </location>
</feature>
<accession>R2T6Q2</accession>
<sequence>MINKLKNKWWLFTILSGICMYIDPYFGFFSIFMIVILFFDIVFFAVMKGHFNIFSKKITDSNKHIVIIKKVFNKEVLSFKLGKLFTTVFTVLSIVIIFIQNIEAKEILTPYYFSAIKNSFALQVICIILALTSIIFSFILFWFYVDSYKQKLNQLE</sequence>
<dbReference type="EMBL" id="AJAS01000026">
    <property type="protein sequence ID" value="EOH95924.1"/>
    <property type="molecule type" value="Genomic_DNA"/>
</dbReference>
<evidence type="ECO:0000313" key="3">
    <source>
        <dbReference type="EMBL" id="EOT66411.1"/>
    </source>
</evidence>
<keyword evidence="1" id="KW-0812">Transmembrane</keyword>
<evidence type="ECO:0000313" key="2">
    <source>
        <dbReference type="EMBL" id="EOH95924.1"/>
    </source>
</evidence>
<dbReference type="Proteomes" id="UP000014157">
    <property type="component" value="Unassembled WGS sequence"/>
</dbReference>
<dbReference type="OrthoDB" id="9928924at2"/>
<evidence type="ECO:0000313" key="5">
    <source>
        <dbReference type="Proteomes" id="UP000014157"/>
    </source>
</evidence>
<dbReference type="Proteomes" id="UP000013781">
    <property type="component" value="Unassembled WGS sequence"/>
</dbReference>
<name>R2T6Q2_9ENTE</name>
<feature type="transmembrane region" description="Helical" evidence="1">
    <location>
        <begin position="25"/>
        <end position="47"/>
    </location>
</feature>
<keyword evidence="1" id="KW-1133">Transmembrane helix</keyword>
<dbReference type="AlphaFoldDB" id="R2T6Q2"/>
<organism evidence="2 4">
    <name type="scientific">Enterococcus moraviensis ATCC BAA-383</name>
    <dbReference type="NCBI Taxonomy" id="1158609"/>
    <lineage>
        <taxon>Bacteria</taxon>
        <taxon>Bacillati</taxon>
        <taxon>Bacillota</taxon>
        <taxon>Bacilli</taxon>
        <taxon>Lactobacillales</taxon>
        <taxon>Enterococcaceae</taxon>
        <taxon>Enterococcus</taxon>
    </lineage>
</organism>
<gene>
    <name evidence="3" type="ORF">I586_02682</name>
    <name evidence="2" type="ORF">UAY_03350</name>
</gene>
<evidence type="ECO:0000313" key="4">
    <source>
        <dbReference type="Proteomes" id="UP000013781"/>
    </source>
</evidence>
<dbReference type="RefSeq" id="WP_010766655.1">
    <property type="nucleotide sequence ID" value="NZ_ASWB01000003.1"/>
</dbReference>